<dbReference type="Proteomes" id="UP000808038">
    <property type="component" value="Unassembled WGS sequence"/>
</dbReference>
<evidence type="ECO:0000313" key="3">
    <source>
        <dbReference type="EMBL" id="MBJ7631604.1"/>
    </source>
</evidence>
<accession>A0A4Z0RKD8</accession>
<sequence length="271" mass="31376">MTKKTYHETVQHNPDVGVRFYYSKMDEPGLVPFHWHRSLEIIYVIHGELTFTLNHAMTQISDGQFIVVPSGAIHAVSNTPNEAYVLQIPIDFIKNYWPDPENTTFNLDLTDSDYQKIADYFPVLGDIYDTKIPGYPFIFQATILQMLFALFTTFSAPVTTPETKTDHLKEVLGYINDHYAEQLPISELANMFSYNPNYLSRLFKQEIALSPVQYIYQVRLTHFYQDLLQTDEPVKELLTKNGLTNKRLAMQYFKAAYGTTPLQARKQHSEL</sequence>
<proteinExistence type="predicted"/>
<dbReference type="SMART" id="SM00342">
    <property type="entry name" value="HTH_ARAC"/>
    <property type="match status" value="1"/>
</dbReference>
<keyword evidence="1" id="KW-0238">DNA-binding</keyword>
<reference evidence="4 5" key="2">
    <citation type="journal article" date="2021" name="Int. J. Food Microbiol.">
        <title>Safety demonstration of a microbial species for use in the food chain: Weissella confusa.</title>
        <authorList>
            <person name="Bourdichon F."/>
            <person name="Patrone V."/>
            <person name="Fontana A."/>
            <person name="Milani G."/>
            <person name="Morelli L."/>
        </authorList>
    </citation>
    <scope>NUCLEOTIDE SEQUENCE [LARGE SCALE GENOMIC DNA]</scope>
    <source>
        <strain evidence="3">CCUG 30943</strain>
        <strain evidence="4 5">CCUG 43002</strain>
    </source>
</reference>
<dbReference type="RefSeq" id="WP_003609103.1">
    <property type="nucleotide sequence ID" value="NZ_ALXH01000028.1"/>
</dbReference>
<gene>
    <name evidence="4" type="ORF">HAU20_00930</name>
    <name evidence="3" type="ORF">HAU43_00545</name>
</gene>
<reference evidence="4" key="1">
    <citation type="submission" date="2020-02" db="EMBL/GenBank/DDBJ databases">
        <authorList>
            <person name="Fontana A."/>
            <person name="Patrone V."/>
            <person name="Morelli L."/>
        </authorList>
    </citation>
    <scope>NUCLEOTIDE SEQUENCE</scope>
    <source>
        <strain evidence="3">CCUG 30943</strain>
        <strain evidence="4">CCUG 43002</strain>
    </source>
</reference>
<dbReference type="PROSITE" id="PS01124">
    <property type="entry name" value="HTH_ARAC_FAMILY_2"/>
    <property type="match status" value="1"/>
</dbReference>
<dbReference type="SUPFAM" id="SSF51182">
    <property type="entry name" value="RmlC-like cupins"/>
    <property type="match status" value="1"/>
</dbReference>
<dbReference type="Gene3D" id="1.10.10.60">
    <property type="entry name" value="Homeodomain-like"/>
    <property type="match status" value="2"/>
</dbReference>
<dbReference type="Pfam" id="PF12833">
    <property type="entry name" value="HTH_18"/>
    <property type="match status" value="1"/>
</dbReference>
<dbReference type="PANTHER" id="PTHR43280:SF28">
    <property type="entry name" value="HTH-TYPE TRANSCRIPTIONAL ACTIVATOR RHAS"/>
    <property type="match status" value="1"/>
</dbReference>
<dbReference type="PANTHER" id="PTHR43280">
    <property type="entry name" value="ARAC-FAMILY TRANSCRIPTIONAL REGULATOR"/>
    <property type="match status" value="1"/>
</dbReference>
<keyword evidence="5" id="KW-1185">Reference proteome</keyword>
<dbReference type="EMBL" id="JAAOCX010000001">
    <property type="protein sequence ID" value="MBJ7631604.1"/>
    <property type="molecule type" value="Genomic_DNA"/>
</dbReference>
<feature type="domain" description="HTH araC/xylS-type" evidence="2">
    <location>
        <begin position="169"/>
        <end position="267"/>
    </location>
</feature>
<dbReference type="Proteomes" id="UP000728106">
    <property type="component" value="Unassembled WGS sequence"/>
</dbReference>
<dbReference type="GeneID" id="57978528"/>
<evidence type="ECO:0000313" key="5">
    <source>
        <dbReference type="Proteomes" id="UP000728106"/>
    </source>
</evidence>
<evidence type="ECO:0000259" key="2">
    <source>
        <dbReference type="PROSITE" id="PS01124"/>
    </source>
</evidence>
<dbReference type="InterPro" id="IPR011051">
    <property type="entry name" value="RmlC_Cupin_sf"/>
</dbReference>
<name>A0A4Z0RKD8_WEICO</name>
<dbReference type="InterPro" id="IPR013096">
    <property type="entry name" value="Cupin_2"/>
</dbReference>
<organism evidence="4 5">
    <name type="scientific">Weissella confusa</name>
    <name type="common">Lactobacillus confusus</name>
    <dbReference type="NCBI Taxonomy" id="1583"/>
    <lineage>
        <taxon>Bacteria</taxon>
        <taxon>Bacillati</taxon>
        <taxon>Bacillota</taxon>
        <taxon>Bacilli</taxon>
        <taxon>Lactobacillales</taxon>
        <taxon>Lactobacillaceae</taxon>
        <taxon>Weissella</taxon>
    </lineage>
</organism>
<dbReference type="Gene3D" id="2.60.120.10">
    <property type="entry name" value="Jelly Rolls"/>
    <property type="match status" value="1"/>
</dbReference>
<dbReference type="GO" id="GO:0043565">
    <property type="term" value="F:sequence-specific DNA binding"/>
    <property type="evidence" value="ECO:0007669"/>
    <property type="project" value="InterPro"/>
</dbReference>
<dbReference type="CDD" id="cd02208">
    <property type="entry name" value="cupin_RmlC-like"/>
    <property type="match status" value="1"/>
</dbReference>
<dbReference type="InterPro" id="IPR014710">
    <property type="entry name" value="RmlC-like_jellyroll"/>
</dbReference>
<protein>
    <submittedName>
        <fullName evidence="4">AraC family transcriptional regulator</fullName>
    </submittedName>
</protein>
<dbReference type="AlphaFoldDB" id="A0A4Z0RKD8"/>
<evidence type="ECO:0000256" key="1">
    <source>
        <dbReference type="ARBA" id="ARBA00023125"/>
    </source>
</evidence>
<evidence type="ECO:0000313" key="4">
    <source>
        <dbReference type="EMBL" id="MBJ7637985.1"/>
    </source>
</evidence>
<dbReference type="InterPro" id="IPR018060">
    <property type="entry name" value="HTH_AraC"/>
</dbReference>
<dbReference type="EMBL" id="JAAOCP010000001">
    <property type="protein sequence ID" value="MBJ7637985.1"/>
    <property type="molecule type" value="Genomic_DNA"/>
</dbReference>
<dbReference type="Pfam" id="PF07883">
    <property type="entry name" value="Cupin_2"/>
    <property type="match status" value="1"/>
</dbReference>
<comment type="caution">
    <text evidence="4">The sequence shown here is derived from an EMBL/GenBank/DDBJ whole genome shotgun (WGS) entry which is preliminary data.</text>
</comment>
<dbReference type="GO" id="GO:0003700">
    <property type="term" value="F:DNA-binding transcription factor activity"/>
    <property type="evidence" value="ECO:0007669"/>
    <property type="project" value="InterPro"/>
</dbReference>